<dbReference type="Gene3D" id="3.40.50.1980">
    <property type="entry name" value="Nitrogenase molybdenum iron protein domain"/>
    <property type="match status" value="3"/>
</dbReference>
<evidence type="ECO:0000256" key="1">
    <source>
        <dbReference type="ARBA" id="ARBA00011002"/>
    </source>
</evidence>
<dbReference type="Pfam" id="PF00148">
    <property type="entry name" value="Oxidored_nitro"/>
    <property type="match status" value="1"/>
</dbReference>
<dbReference type="EMBL" id="JRHC01000008">
    <property type="protein sequence ID" value="KJF41777.1"/>
    <property type="molecule type" value="Genomic_DNA"/>
</dbReference>
<dbReference type="PATRIC" id="fig|1544798.3.peg.4740"/>
<evidence type="ECO:0000256" key="2">
    <source>
        <dbReference type="ARBA" id="ARBA00023231"/>
    </source>
</evidence>
<dbReference type="RefSeq" id="WP_045033453.1">
    <property type="nucleotide sequence ID" value="NZ_JRHC01000008.1"/>
</dbReference>
<dbReference type="InterPro" id="IPR000510">
    <property type="entry name" value="Nase/OxRdtase_comp1"/>
</dbReference>
<reference evidence="5 6" key="1">
    <citation type="submission" date="2014-09" db="EMBL/GenBank/DDBJ databases">
        <title>Draft Genome Sequence of Draconibacterium sp. JN14CK-3.</title>
        <authorList>
            <person name="Dong C."/>
            <person name="Lai Q."/>
            <person name="Shao Z."/>
        </authorList>
    </citation>
    <scope>NUCLEOTIDE SEQUENCE [LARGE SCALE GENOMIC DNA]</scope>
    <source>
        <strain evidence="5 6">JN14CK-3</strain>
    </source>
</reference>
<evidence type="ECO:0000256" key="3">
    <source>
        <dbReference type="RuleBase" id="RU004021"/>
    </source>
</evidence>
<protein>
    <submittedName>
        <fullName evidence="5">Nitrogenase</fullName>
    </submittedName>
</protein>
<feature type="domain" description="Nitrogenase/oxidoreductase component 1" evidence="4">
    <location>
        <begin position="24"/>
        <end position="453"/>
    </location>
</feature>
<dbReference type="PANTHER" id="PTHR33712">
    <property type="entry name" value="LIGHT-INDEPENDENT PROTOCHLOROPHYLLIDE REDUCTASE SUBUNIT B"/>
    <property type="match status" value="1"/>
</dbReference>
<evidence type="ECO:0000313" key="5">
    <source>
        <dbReference type="EMBL" id="KJF41777.1"/>
    </source>
</evidence>
<dbReference type="PROSITE" id="PS00699">
    <property type="entry name" value="NITROGENASE_1_1"/>
    <property type="match status" value="1"/>
</dbReference>
<dbReference type="InterPro" id="IPR050152">
    <property type="entry name" value="ChlB/BchB/BchZ"/>
</dbReference>
<accession>A0A0D8J4G0</accession>
<dbReference type="GO" id="GO:0016163">
    <property type="term" value="F:nitrogenase activity"/>
    <property type="evidence" value="ECO:0007669"/>
    <property type="project" value="InterPro"/>
</dbReference>
<comment type="caution">
    <text evidence="5">The sequence shown here is derived from an EMBL/GenBank/DDBJ whole genome shotgun (WGS) entry which is preliminary data.</text>
</comment>
<dbReference type="STRING" id="1544798.LH29_22795"/>
<name>A0A0D8J4G0_9BACT</name>
<dbReference type="InterPro" id="IPR000318">
    <property type="entry name" value="Nase_comp1_CS"/>
</dbReference>
<keyword evidence="6" id="KW-1185">Reference proteome</keyword>
<dbReference type="Proteomes" id="UP000032544">
    <property type="component" value="Unassembled WGS sequence"/>
</dbReference>
<sequence length="468" mass="52162">MFELNSVPKAKENYKATQNACKLCSPLGASVAYKGFKGCVPLIHGSQGCATYIRRYLISHYKEPIDIASSNFTEDATIFGGDENFKLAVLNIINQYKPEIIGIASTCLSETIGDDVSLFLHHFLEKHPEIDTDFVMASTPSYQGTHIDGFHEAVSSVVKRYAQKGLSQEHVNLFPGFVSTEDLRLLKEIMADFSLEHIMMPDYSESLDNPVWDTYHRIPEGGTAKEDVVKSGSAKASIEFGTILNKGKLSGRVKSKQLSNTGAQFLKNEMDVPLVNIPMPIGITQTDAFFEELKTLSGNEIPEKYTKQRGRLVDAYVDAHKYTFGKRAVVYGEEDFVVAMAAFLDEIGIELALVATGGESGMLENEIKKYCPENKDKVVVREGYDFESIRDWSLENKPDILIGHSKGYYIARELNIPIVRVGFPVHDRVGGQRIKHLGYSGTQELFDKVVNALIDHKQSISPVGYKYM</sequence>
<dbReference type="SUPFAM" id="SSF53807">
    <property type="entry name" value="Helical backbone' metal receptor"/>
    <property type="match status" value="1"/>
</dbReference>
<proteinExistence type="inferred from homology"/>
<dbReference type="OrthoDB" id="9800746at2"/>
<dbReference type="AlphaFoldDB" id="A0A0D8J4G0"/>
<gene>
    <name evidence="5" type="ORF">LH29_22795</name>
</gene>
<evidence type="ECO:0000313" key="6">
    <source>
        <dbReference type="Proteomes" id="UP000032544"/>
    </source>
</evidence>
<organism evidence="5 6">
    <name type="scientific">Draconibacterium sediminis</name>
    <dbReference type="NCBI Taxonomy" id="1544798"/>
    <lineage>
        <taxon>Bacteria</taxon>
        <taxon>Pseudomonadati</taxon>
        <taxon>Bacteroidota</taxon>
        <taxon>Bacteroidia</taxon>
        <taxon>Marinilabiliales</taxon>
        <taxon>Prolixibacteraceae</taxon>
        <taxon>Draconibacterium</taxon>
    </lineage>
</organism>
<dbReference type="PANTHER" id="PTHR33712:SF7">
    <property type="entry name" value="LIGHT-INDEPENDENT PROTOCHLOROPHYLLIDE REDUCTASE SUBUNIT B"/>
    <property type="match status" value="1"/>
</dbReference>
<comment type="similarity">
    <text evidence="1 3">Belongs to the NifD/NifK/NifE/NifN family.</text>
</comment>
<evidence type="ECO:0000259" key="4">
    <source>
        <dbReference type="Pfam" id="PF00148"/>
    </source>
</evidence>
<dbReference type="Gene3D" id="6.10.250.1090">
    <property type="match status" value="1"/>
</dbReference>
<keyword evidence="2 3" id="KW-0535">Nitrogen fixation</keyword>